<dbReference type="FunFam" id="3.30.300.20:FF:000005">
    <property type="entry name" value="Transcription termination/antitermination protein NusA"/>
    <property type="match status" value="1"/>
</dbReference>
<dbReference type="EMBL" id="DF968181">
    <property type="protein sequence ID" value="GAP41738.1"/>
    <property type="molecule type" value="Genomic_DNA"/>
</dbReference>
<dbReference type="PROSITE" id="PS50126">
    <property type="entry name" value="S1"/>
    <property type="match status" value="1"/>
</dbReference>
<evidence type="ECO:0000256" key="5">
    <source>
        <dbReference type="ARBA" id="ARBA00023015"/>
    </source>
</evidence>
<dbReference type="SMART" id="SM00316">
    <property type="entry name" value="S1"/>
    <property type="match status" value="1"/>
</dbReference>
<evidence type="ECO:0000259" key="9">
    <source>
        <dbReference type="PROSITE" id="PS50126"/>
    </source>
</evidence>
<dbReference type="FunFam" id="3.30.300.20:FF:000002">
    <property type="entry name" value="Transcription termination/antitermination protein NusA"/>
    <property type="match status" value="1"/>
</dbReference>
<dbReference type="Proteomes" id="UP000053370">
    <property type="component" value="Unassembled WGS sequence"/>
</dbReference>
<name>A0A0S7BMU9_9CHLR</name>
<comment type="function">
    <text evidence="7">Participates in both transcription termination and antitermination.</text>
</comment>
<dbReference type="InterPro" id="IPR015946">
    <property type="entry name" value="KH_dom-like_a/b"/>
</dbReference>
<dbReference type="SUPFAM" id="SSF69705">
    <property type="entry name" value="Transcription factor NusA, N-terminal domain"/>
    <property type="match status" value="1"/>
</dbReference>
<dbReference type="InterPro" id="IPR009019">
    <property type="entry name" value="KH_sf_prok-type"/>
</dbReference>
<feature type="compositionally biased region" description="Basic residues" evidence="8">
    <location>
        <begin position="622"/>
        <end position="631"/>
    </location>
</feature>
<dbReference type="GO" id="GO:0003700">
    <property type="term" value="F:DNA-binding transcription factor activity"/>
    <property type="evidence" value="ECO:0007669"/>
    <property type="project" value="InterPro"/>
</dbReference>
<dbReference type="InterPro" id="IPR036555">
    <property type="entry name" value="NusA_N_sf"/>
</dbReference>
<evidence type="ECO:0000313" key="11">
    <source>
        <dbReference type="Proteomes" id="UP000053370"/>
    </source>
</evidence>
<dbReference type="Pfam" id="PF26594">
    <property type="entry name" value="KH_NusA_2nd"/>
    <property type="match status" value="1"/>
</dbReference>
<dbReference type="GO" id="GO:0003723">
    <property type="term" value="F:RNA binding"/>
    <property type="evidence" value="ECO:0007669"/>
    <property type="project" value="UniProtKB-UniRule"/>
</dbReference>
<dbReference type="GO" id="GO:0006353">
    <property type="term" value="P:DNA-templated transcription termination"/>
    <property type="evidence" value="ECO:0007669"/>
    <property type="project" value="UniProtKB-UniRule"/>
</dbReference>
<evidence type="ECO:0000256" key="3">
    <source>
        <dbReference type="ARBA" id="ARBA00022814"/>
    </source>
</evidence>
<reference evidence="10" key="1">
    <citation type="journal article" date="2015" name="Genome Announc.">
        <title>Draft Genome Sequence of Anaerolineae Strain TC1, a Novel Isolate from a Methanogenic Wastewater Treatment System.</title>
        <authorList>
            <person name="Matsuura N."/>
            <person name="Tourlousse D.M."/>
            <person name="Sun L."/>
            <person name="Toyonaga M."/>
            <person name="Kuroda K."/>
            <person name="Ohashi A."/>
            <person name="Cruz R."/>
            <person name="Yamaguchi T."/>
            <person name="Sekiguchi Y."/>
        </authorList>
    </citation>
    <scope>NUCLEOTIDE SEQUENCE [LARGE SCALE GENOMIC DNA]</scope>
    <source>
        <strain evidence="10">TC1</strain>
    </source>
</reference>
<comment type="subcellular location">
    <subcellularLocation>
        <location evidence="7">Cytoplasm</location>
    </subcellularLocation>
</comment>
<dbReference type="Gene3D" id="3.30.300.20">
    <property type="match status" value="2"/>
</dbReference>
<dbReference type="PANTHER" id="PTHR22648:SF0">
    <property type="entry name" value="TRANSCRIPTION TERMINATION_ANTITERMINATION PROTEIN NUSA"/>
    <property type="match status" value="1"/>
</dbReference>
<comment type="similarity">
    <text evidence="7">Belongs to the NusA family.</text>
</comment>
<dbReference type="GO" id="GO:0005829">
    <property type="term" value="C:cytosol"/>
    <property type="evidence" value="ECO:0007669"/>
    <property type="project" value="TreeGrafter"/>
</dbReference>
<dbReference type="InterPro" id="IPR013735">
    <property type="entry name" value="TF_NusA_N"/>
</dbReference>
<accession>A0A0S7BMU9</accession>
<keyword evidence="4 7" id="KW-0694">RNA-binding</keyword>
<comment type="subunit">
    <text evidence="7">Monomer. Binds directly to the core enzyme of the DNA-dependent RNA polymerase and to nascent RNA.</text>
</comment>
<sequence>MKNEFVLAFNEMLDEKQLPRDTVIKALESAMVSAYRKAVVASAAQHIEAKLDPETGNFLIYAEKEVVDEVVDERTEVLLADARKVMPDAEIGDMAIVESTPKDFGRVAAQTARQVIQQRLRDAERMDQIEFYEKKVGEIVSGVVQSISNDGYTIGLDKKAEGTLLRKDVIKGERFRLHEHVRALIVEVKDTARNPQILLSRTDRKFLFRLLEIDVPEIFHGIVEVRSIAREPGARAKIAVSATQQGIDPVGACVGIQGKRIQPIVKELHDEKIDVIEWNPDPAIFISKAISPAKVVGVYLGNGKTATVVVPEDQLSLAIGRDGQNARLAAKLTSWRIDIKSVTEAASDIIGIFESKRDLIEHNDETGERTTIITHKELFDGEEKSIDSIRVILSKRNEGRNLSVDEIETLNRFVDRIEKRKVAGFNESNVSEVIRTLMNSQLLKEDISKKHINESGLPKHVAAILQNAGLFTFGDLYERMKKDPDEIFKLQGISTKSMNEIASLVKFIGISTSVEPNMQTVPTEMNSDSGIASESTALEVPAEVENQAETEPEKLIAETVIIPQVQTESEMTESIPEKPVEQEETEDISFDELFNTIRTDAISHVDYIDDEDEDRIDGNTKKDKKKKKKKNVQVEYDPESDVTLVHKKHKRTDDEDWGW</sequence>
<dbReference type="SUPFAM" id="SSF54814">
    <property type="entry name" value="Prokaryotic type KH domain (KH-domain type II)"/>
    <property type="match status" value="2"/>
</dbReference>
<proteinExistence type="inferred from homology"/>
<feature type="region of interest" description="Disordered" evidence="8">
    <location>
        <begin position="609"/>
        <end position="659"/>
    </location>
</feature>
<dbReference type="InterPro" id="IPR025249">
    <property type="entry name" value="TF_NusA_KH_1st"/>
</dbReference>
<dbReference type="PANTHER" id="PTHR22648">
    <property type="entry name" value="TRANSCRIPTION TERMINATION FACTOR NUSA"/>
    <property type="match status" value="1"/>
</dbReference>
<dbReference type="InterPro" id="IPR003029">
    <property type="entry name" value="S1_domain"/>
</dbReference>
<evidence type="ECO:0000256" key="2">
    <source>
        <dbReference type="ARBA" id="ARBA00022490"/>
    </source>
</evidence>
<keyword evidence="1 7" id="KW-0806">Transcription termination</keyword>
<keyword evidence="6 7" id="KW-0804">Transcription</keyword>
<dbReference type="Gene3D" id="3.30.1480.10">
    <property type="entry name" value="NusA, N-terminal domain"/>
    <property type="match status" value="1"/>
</dbReference>
<dbReference type="PROSITE" id="PS50084">
    <property type="entry name" value="KH_TYPE_1"/>
    <property type="match status" value="1"/>
</dbReference>
<gene>
    <name evidence="7" type="primary">nusA</name>
    <name evidence="10" type="ORF">ATC1_131734</name>
</gene>
<dbReference type="Pfam" id="PF00575">
    <property type="entry name" value="S1"/>
    <property type="match status" value="1"/>
</dbReference>
<dbReference type="CDD" id="cd22529">
    <property type="entry name" value="KH-II_NusA_rpt2"/>
    <property type="match status" value="1"/>
</dbReference>
<dbReference type="AlphaFoldDB" id="A0A0S7BMU9"/>
<evidence type="ECO:0000313" key="10">
    <source>
        <dbReference type="EMBL" id="GAP41738.1"/>
    </source>
</evidence>
<dbReference type="InterPro" id="IPR058582">
    <property type="entry name" value="KH_NusA_2nd"/>
</dbReference>
<dbReference type="OrthoDB" id="9807233at2"/>
<dbReference type="SMART" id="SM00322">
    <property type="entry name" value="KH"/>
    <property type="match status" value="1"/>
</dbReference>
<keyword evidence="11" id="KW-1185">Reference proteome</keyword>
<keyword evidence="3 7" id="KW-0889">Transcription antitermination</keyword>
<dbReference type="NCBIfam" id="TIGR01953">
    <property type="entry name" value="NusA"/>
    <property type="match status" value="1"/>
</dbReference>
<organism evidence="10">
    <name type="scientific">Flexilinea flocculi</name>
    <dbReference type="NCBI Taxonomy" id="1678840"/>
    <lineage>
        <taxon>Bacteria</taxon>
        <taxon>Bacillati</taxon>
        <taxon>Chloroflexota</taxon>
        <taxon>Anaerolineae</taxon>
        <taxon>Anaerolineales</taxon>
        <taxon>Anaerolineaceae</taxon>
        <taxon>Flexilinea</taxon>
    </lineage>
</organism>
<dbReference type="SUPFAM" id="SSF50249">
    <property type="entry name" value="Nucleic acid-binding proteins"/>
    <property type="match status" value="1"/>
</dbReference>
<evidence type="ECO:0000256" key="1">
    <source>
        <dbReference type="ARBA" id="ARBA00022472"/>
    </source>
</evidence>
<evidence type="ECO:0000256" key="7">
    <source>
        <dbReference type="HAMAP-Rule" id="MF_00945"/>
    </source>
</evidence>
<dbReference type="Pfam" id="PF13184">
    <property type="entry name" value="KH_NusA_1st"/>
    <property type="match status" value="1"/>
</dbReference>
<keyword evidence="5 7" id="KW-0805">Transcription regulation</keyword>
<dbReference type="SUPFAM" id="SSF47789">
    <property type="entry name" value="C-terminal domain of RNA polymerase alpha subunit"/>
    <property type="match status" value="1"/>
</dbReference>
<dbReference type="STRING" id="1678840.ATC1_131734"/>
<dbReference type="Pfam" id="PF08529">
    <property type="entry name" value="NusA_N"/>
    <property type="match status" value="1"/>
</dbReference>
<dbReference type="PATRIC" id="fig|1678840.3.peg.3254"/>
<dbReference type="RefSeq" id="WP_062283559.1">
    <property type="nucleotide sequence ID" value="NZ_DF968181.1"/>
</dbReference>
<dbReference type="InterPro" id="IPR004087">
    <property type="entry name" value="KH_dom"/>
</dbReference>
<protein>
    <recommendedName>
        <fullName evidence="7">Transcription termination/antitermination protein NusA</fullName>
    </recommendedName>
</protein>
<dbReference type="Gene3D" id="2.40.50.140">
    <property type="entry name" value="Nucleic acid-binding proteins"/>
    <property type="match status" value="1"/>
</dbReference>
<evidence type="ECO:0000256" key="4">
    <source>
        <dbReference type="ARBA" id="ARBA00022884"/>
    </source>
</evidence>
<dbReference type="InterPro" id="IPR012340">
    <property type="entry name" value="NA-bd_OB-fold"/>
</dbReference>
<evidence type="ECO:0000256" key="8">
    <source>
        <dbReference type="SAM" id="MobiDB-lite"/>
    </source>
</evidence>
<dbReference type="Gene3D" id="1.10.150.20">
    <property type="entry name" value="5' to 3' exonuclease, C-terminal subdomain"/>
    <property type="match status" value="1"/>
</dbReference>
<feature type="domain" description="S1 motif" evidence="9">
    <location>
        <begin position="137"/>
        <end position="202"/>
    </location>
</feature>
<keyword evidence="2 7" id="KW-0963">Cytoplasm</keyword>
<dbReference type="CDD" id="cd02134">
    <property type="entry name" value="KH-II_NusA_rpt1"/>
    <property type="match status" value="1"/>
</dbReference>
<dbReference type="HAMAP" id="MF_00945_B">
    <property type="entry name" value="NusA_B"/>
    <property type="match status" value="1"/>
</dbReference>
<evidence type="ECO:0000256" key="6">
    <source>
        <dbReference type="ARBA" id="ARBA00023163"/>
    </source>
</evidence>
<dbReference type="CDD" id="cd04455">
    <property type="entry name" value="S1_NusA"/>
    <property type="match status" value="1"/>
</dbReference>
<dbReference type="GO" id="GO:0031564">
    <property type="term" value="P:transcription antitermination"/>
    <property type="evidence" value="ECO:0007669"/>
    <property type="project" value="UniProtKB-UniRule"/>
</dbReference>
<dbReference type="InterPro" id="IPR010213">
    <property type="entry name" value="TF_NusA"/>
</dbReference>
<dbReference type="InterPro" id="IPR030842">
    <property type="entry name" value="TF_NusA_bacterial"/>
</dbReference>